<sequence length="140" mass="15348">MRKSARRVRDEHLNYRRFSGLAAGNDQKPTRASKTGIPSPVRRPARGGKESSRKSKANGGTVSFPGTTPPRVRHARPTATATATAPRGRESSRPLARPPAIPGRVRRTSPRSIDLLQWGVPGWFRHPIRSCLGELNSVII</sequence>
<name>A0A8J5SXE5_ZIZPA</name>
<evidence type="ECO:0000313" key="3">
    <source>
        <dbReference type="Proteomes" id="UP000729402"/>
    </source>
</evidence>
<keyword evidence="3" id="KW-1185">Reference proteome</keyword>
<evidence type="ECO:0000256" key="1">
    <source>
        <dbReference type="SAM" id="MobiDB-lite"/>
    </source>
</evidence>
<feature type="compositionally biased region" description="Low complexity" evidence="1">
    <location>
        <begin position="77"/>
        <end position="86"/>
    </location>
</feature>
<protein>
    <submittedName>
        <fullName evidence="2">Uncharacterized protein</fullName>
    </submittedName>
</protein>
<evidence type="ECO:0000313" key="2">
    <source>
        <dbReference type="EMBL" id="KAG8082841.1"/>
    </source>
</evidence>
<accession>A0A8J5SXE5</accession>
<dbReference type="Proteomes" id="UP000729402">
    <property type="component" value="Unassembled WGS sequence"/>
</dbReference>
<feature type="region of interest" description="Disordered" evidence="1">
    <location>
        <begin position="1"/>
        <end position="108"/>
    </location>
</feature>
<gene>
    <name evidence="2" type="ORF">GUJ93_ZPchr0014g46998</name>
</gene>
<reference evidence="2" key="2">
    <citation type="submission" date="2021-02" db="EMBL/GenBank/DDBJ databases">
        <authorList>
            <person name="Kimball J.A."/>
            <person name="Haas M.W."/>
            <person name="Macchietto M."/>
            <person name="Kono T."/>
            <person name="Duquette J."/>
            <person name="Shao M."/>
        </authorList>
    </citation>
    <scope>NUCLEOTIDE SEQUENCE</scope>
    <source>
        <tissue evidence="2">Fresh leaf tissue</tissue>
    </source>
</reference>
<dbReference type="EMBL" id="JAAALK010000086">
    <property type="protein sequence ID" value="KAG8082841.1"/>
    <property type="molecule type" value="Genomic_DNA"/>
</dbReference>
<comment type="caution">
    <text evidence="2">The sequence shown here is derived from an EMBL/GenBank/DDBJ whole genome shotgun (WGS) entry which is preliminary data.</text>
</comment>
<proteinExistence type="predicted"/>
<dbReference type="AlphaFoldDB" id="A0A8J5SXE5"/>
<reference evidence="2" key="1">
    <citation type="journal article" date="2021" name="bioRxiv">
        <title>Whole Genome Assembly and Annotation of Northern Wild Rice, Zizania palustris L., Supports a Whole Genome Duplication in the Zizania Genus.</title>
        <authorList>
            <person name="Haas M."/>
            <person name="Kono T."/>
            <person name="Macchietto M."/>
            <person name="Millas R."/>
            <person name="McGilp L."/>
            <person name="Shao M."/>
            <person name="Duquette J."/>
            <person name="Hirsch C.N."/>
            <person name="Kimball J."/>
        </authorList>
    </citation>
    <scope>NUCLEOTIDE SEQUENCE</scope>
    <source>
        <tissue evidence="2">Fresh leaf tissue</tissue>
    </source>
</reference>
<organism evidence="2 3">
    <name type="scientific">Zizania palustris</name>
    <name type="common">Northern wild rice</name>
    <dbReference type="NCBI Taxonomy" id="103762"/>
    <lineage>
        <taxon>Eukaryota</taxon>
        <taxon>Viridiplantae</taxon>
        <taxon>Streptophyta</taxon>
        <taxon>Embryophyta</taxon>
        <taxon>Tracheophyta</taxon>
        <taxon>Spermatophyta</taxon>
        <taxon>Magnoliopsida</taxon>
        <taxon>Liliopsida</taxon>
        <taxon>Poales</taxon>
        <taxon>Poaceae</taxon>
        <taxon>BOP clade</taxon>
        <taxon>Oryzoideae</taxon>
        <taxon>Oryzeae</taxon>
        <taxon>Zizaniinae</taxon>
        <taxon>Zizania</taxon>
    </lineage>
</organism>